<feature type="transmembrane region" description="Helical" evidence="1">
    <location>
        <begin position="52"/>
        <end position="70"/>
    </location>
</feature>
<dbReference type="GO" id="GO:0005886">
    <property type="term" value="C:plasma membrane"/>
    <property type="evidence" value="ECO:0007669"/>
    <property type="project" value="TreeGrafter"/>
</dbReference>
<keyword evidence="1" id="KW-0472">Membrane</keyword>
<protein>
    <submittedName>
        <fullName evidence="2">NfeD family protein</fullName>
    </submittedName>
</protein>
<dbReference type="InterPro" id="IPR012340">
    <property type="entry name" value="NA-bd_OB-fold"/>
</dbReference>
<comment type="caution">
    <text evidence="2">The sequence shown here is derived from an EMBL/GenBank/DDBJ whole genome shotgun (WGS) entry which is preliminary data.</text>
</comment>
<accession>A0A4Y8ULQ5</accession>
<evidence type="ECO:0000313" key="2">
    <source>
        <dbReference type="EMBL" id="TFH68674.1"/>
    </source>
</evidence>
<feature type="transmembrane region" description="Helical" evidence="1">
    <location>
        <begin position="6"/>
        <end position="22"/>
    </location>
</feature>
<feature type="transmembrane region" description="Helical" evidence="1">
    <location>
        <begin position="27"/>
        <end position="46"/>
    </location>
</feature>
<proteinExistence type="predicted"/>
<dbReference type="PANTHER" id="PTHR33507:SF3">
    <property type="entry name" value="INNER MEMBRANE PROTEIN YBBJ"/>
    <property type="match status" value="1"/>
</dbReference>
<dbReference type="Gene3D" id="2.40.50.140">
    <property type="entry name" value="Nucleic acid-binding proteins"/>
    <property type="match status" value="1"/>
</dbReference>
<name>A0A4Y8ULQ5_9GAMM</name>
<dbReference type="InterPro" id="IPR052165">
    <property type="entry name" value="Membrane_assoc_protease"/>
</dbReference>
<keyword evidence="3" id="KW-1185">Reference proteome</keyword>
<dbReference type="OrthoDB" id="8536525at2"/>
<keyword evidence="1" id="KW-0812">Transmembrane</keyword>
<dbReference type="EMBL" id="SPIA01000001">
    <property type="protein sequence ID" value="TFH68674.1"/>
    <property type="molecule type" value="Genomic_DNA"/>
</dbReference>
<sequence length="151" mass="16541">MAMLYWHWLVLGMLLAVAEIFLPSFTLLWFGAGAIAVGVVSWLLPLSLTAQLWIWVITSLSFTVAWFKLFKPLMADHTKAGLGRETAIGEVGQVIRLPLADGRGRVRFTTPLLGDDEWDFIIAADSAPLSLGDRAVVKEFSGNTLIVAALK</sequence>
<gene>
    <name evidence="2" type="ORF">E3W66_01575</name>
</gene>
<evidence type="ECO:0000313" key="3">
    <source>
        <dbReference type="Proteomes" id="UP000298133"/>
    </source>
</evidence>
<keyword evidence="1" id="KW-1133">Transmembrane helix</keyword>
<dbReference type="Proteomes" id="UP000298133">
    <property type="component" value="Unassembled WGS sequence"/>
</dbReference>
<organism evidence="2 3">
    <name type="scientific">Gammaproteobacteria bacterium LSUCC0057</name>
    <dbReference type="NCBI Taxonomy" id="2559237"/>
    <lineage>
        <taxon>Bacteria</taxon>
        <taxon>Pseudomonadati</taxon>
        <taxon>Pseudomonadota</taxon>
        <taxon>Gammaproteobacteria</taxon>
        <taxon>Cellvibrionales</taxon>
        <taxon>Porticoccaceae</taxon>
        <taxon>SAR92 clade</taxon>
    </lineage>
</organism>
<reference evidence="2 3" key="1">
    <citation type="submission" date="2019-03" db="EMBL/GenBank/DDBJ databases">
        <title>Draft genome of Gammaproteobacteria bacterium LSUCC0057, a member of the SAR92 clade.</title>
        <authorList>
            <person name="Lanclos V.C."/>
            <person name="Doiron C."/>
            <person name="Henson M.W."/>
            <person name="Thrash J.C."/>
        </authorList>
    </citation>
    <scope>NUCLEOTIDE SEQUENCE [LARGE SCALE GENOMIC DNA]</scope>
    <source>
        <strain evidence="2 3">LSUCC0057</strain>
    </source>
</reference>
<evidence type="ECO:0000256" key="1">
    <source>
        <dbReference type="SAM" id="Phobius"/>
    </source>
</evidence>
<dbReference type="PANTHER" id="PTHR33507">
    <property type="entry name" value="INNER MEMBRANE PROTEIN YBBJ"/>
    <property type="match status" value="1"/>
</dbReference>
<dbReference type="AlphaFoldDB" id="A0A4Y8ULQ5"/>